<feature type="compositionally biased region" description="Polar residues" evidence="1">
    <location>
        <begin position="20"/>
        <end position="29"/>
    </location>
</feature>
<gene>
    <name evidence="2" type="ORF">Sradi_6317500</name>
</gene>
<reference evidence="2" key="2">
    <citation type="journal article" date="2024" name="Plant">
        <title>Genomic evolution and insights into agronomic trait innovations of Sesamum species.</title>
        <authorList>
            <person name="Miao H."/>
            <person name="Wang L."/>
            <person name="Qu L."/>
            <person name="Liu H."/>
            <person name="Sun Y."/>
            <person name="Le M."/>
            <person name="Wang Q."/>
            <person name="Wei S."/>
            <person name="Zheng Y."/>
            <person name="Lin W."/>
            <person name="Duan Y."/>
            <person name="Cao H."/>
            <person name="Xiong S."/>
            <person name="Wang X."/>
            <person name="Wei L."/>
            <person name="Li C."/>
            <person name="Ma Q."/>
            <person name="Ju M."/>
            <person name="Zhao R."/>
            <person name="Li G."/>
            <person name="Mu C."/>
            <person name="Tian Q."/>
            <person name="Mei H."/>
            <person name="Zhang T."/>
            <person name="Gao T."/>
            <person name="Zhang H."/>
        </authorList>
    </citation>
    <scope>NUCLEOTIDE SEQUENCE</scope>
    <source>
        <strain evidence="2">G02</strain>
    </source>
</reference>
<name>A0AAW2KDG8_SESRA</name>
<evidence type="ECO:0000256" key="1">
    <source>
        <dbReference type="SAM" id="MobiDB-lite"/>
    </source>
</evidence>
<comment type="caution">
    <text evidence="2">The sequence shown here is derived from an EMBL/GenBank/DDBJ whole genome shotgun (WGS) entry which is preliminary data.</text>
</comment>
<dbReference type="PANTHER" id="PTHR33641:SF16">
    <property type="entry name" value="AVR9_CF-9 RAPIDLY ELICITED PROTEIN"/>
    <property type="match status" value="1"/>
</dbReference>
<reference evidence="2" key="1">
    <citation type="submission" date="2020-06" db="EMBL/GenBank/DDBJ databases">
        <authorList>
            <person name="Li T."/>
            <person name="Hu X."/>
            <person name="Zhang T."/>
            <person name="Song X."/>
            <person name="Zhang H."/>
            <person name="Dai N."/>
            <person name="Sheng W."/>
            <person name="Hou X."/>
            <person name="Wei L."/>
        </authorList>
    </citation>
    <scope>NUCLEOTIDE SEQUENCE</scope>
    <source>
        <strain evidence="2">G02</strain>
        <tissue evidence="2">Leaf</tissue>
    </source>
</reference>
<sequence>MMLMSIFSSSSGQKVDLSGWASSSSNANKQEAAVAADKTDGLTKGKGSLQTTKKSGGRRKTRELRFAPELDGVHCFETILPY</sequence>
<dbReference type="EMBL" id="JACGWJ010000029">
    <property type="protein sequence ID" value="KAL0304494.1"/>
    <property type="molecule type" value="Genomic_DNA"/>
</dbReference>
<dbReference type="PANTHER" id="PTHR33641">
    <property type="entry name" value="OS06G0133500 PROTEIN"/>
    <property type="match status" value="1"/>
</dbReference>
<feature type="compositionally biased region" description="Polar residues" evidence="1">
    <location>
        <begin position="1"/>
        <end position="13"/>
    </location>
</feature>
<evidence type="ECO:0000313" key="2">
    <source>
        <dbReference type="EMBL" id="KAL0304494.1"/>
    </source>
</evidence>
<feature type="region of interest" description="Disordered" evidence="1">
    <location>
        <begin position="1"/>
        <end position="63"/>
    </location>
</feature>
<proteinExistence type="predicted"/>
<dbReference type="AlphaFoldDB" id="A0AAW2KDG8"/>
<organism evidence="2">
    <name type="scientific">Sesamum radiatum</name>
    <name type="common">Black benniseed</name>
    <dbReference type="NCBI Taxonomy" id="300843"/>
    <lineage>
        <taxon>Eukaryota</taxon>
        <taxon>Viridiplantae</taxon>
        <taxon>Streptophyta</taxon>
        <taxon>Embryophyta</taxon>
        <taxon>Tracheophyta</taxon>
        <taxon>Spermatophyta</taxon>
        <taxon>Magnoliopsida</taxon>
        <taxon>eudicotyledons</taxon>
        <taxon>Gunneridae</taxon>
        <taxon>Pentapetalae</taxon>
        <taxon>asterids</taxon>
        <taxon>lamiids</taxon>
        <taxon>Lamiales</taxon>
        <taxon>Pedaliaceae</taxon>
        <taxon>Sesamum</taxon>
    </lineage>
</organism>
<protein>
    <submittedName>
        <fullName evidence="2">Uncharacterized protein</fullName>
    </submittedName>
</protein>
<accession>A0AAW2KDG8</accession>